<dbReference type="AlphaFoldDB" id="A0A3M8VX21"/>
<feature type="region of interest" description="Disordered" evidence="1">
    <location>
        <begin position="45"/>
        <end position="115"/>
    </location>
</feature>
<name>A0A3M8VX21_9ACTN</name>
<dbReference type="EMBL" id="RIBZ01000260">
    <property type="protein sequence ID" value="RNG22428.1"/>
    <property type="molecule type" value="Genomic_DNA"/>
</dbReference>
<feature type="transmembrane region" description="Helical" evidence="2">
    <location>
        <begin position="25"/>
        <end position="45"/>
    </location>
</feature>
<protein>
    <recommendedName>
        <fullName evidence="5">Large membrane protein</fullName>
    </recommendedName>
</protein>
<evidence type="ECO:0000256" key="2">
    <source>
        <dbReference type="SAM" id="Phobius"/>
    </source>
</evidence>
<feature type="compositionally biased region" description="Low complexity" evidence="1">
    <location>
        <begin position="181"/>
        <end position="191"/>
    </location>
</feature>
<sequence length="489" mass="50313">MSTEETDTPQTPDDDHSQPRRRSRLAVVSVAAAVLVAGGGGAYWASTAVGGGSQGTGSAGRDGSPQPLALDAYAAPAGHEGIAVGEPDPNGSGRYEVDGKLPDGPDEAPVYRTDAKVTKAEVARLAKALDVSGSPRADHGNWKVGGTKDGQGPVLRVSQKGPGSWSYSRFGTPGGTTCVHPPGAGPKAGKPSCPTYRDGDKKTGTDKSGGDDEAVSEEKAKRTAEPVLKALGLTNAKLDASGRYGAVRMVNADPVLDKLPTQGWTTSLQVGADGQLTGGNGALSTPEEDDSYPLISAEQALKKLNATAPKSGGAGSGKVTVKSVTFGLAAHSVAGQRALVPSWIFKTEPTGANGVSATLPYPAVKPEFIKKKADTRSDTGGTTPGQGKKHSEPGTPGRGSKADDITSYSVDGKTLTLRFWGGVCDTYSVSADETSKKVTVEVKSKPKRPGQACILMAKEMTRKVTLDKPLDGREVVDKATGDKVPAQKK</sequence>
<dbReference type="RefSeq" id="WP_123101589.1">
    <property type="nucleotide sequence ID" value="NZ_RIBZ01000260.1"/>
</dbReference>
<feature type="compositionally biased region" description="Basic and acidic residues" evidence="1">
    <location>
        <begin position="197"/>
        <end position="223"/>
    </location>
</feature>
<comment type="caution">
    <text evidence="3">The sequence shown here is derived from an EMBL/GenBank/DDBJ whole genome shotgun (WGS) entry which is preliminary data.</text>
</comment>
<keyword evidence="4" id="KW-1185">Reference proteome</keyword>
<feature type="region of interest" description="Disordered" evidence="1">
    <location>
        <begin position="1"/>
        <end position="24"/>
    </location>
</feature>
<feature type="region of interest" description="Disordered" evidence="1">
    <location>
        <begin position="369"/>
        <end position="405"/>
    </location>
</feature>
<keyword evidence="2" id="KW-0472">Membrane</keyword>
<evidence type="ECO:0000256" key="1">
    <source>
        <dbReference type="SAM" id="MobiDB-lite"/>
    </source>
</evidence>
<feature type="compositionally biased region" description="Gly residues" evidence="1">
    <location>
        <begin position="49"/>
        <end position="60"/>
    </location>
</feature>
<evidence type="ECO:0000313" key="4">
    <source>
        <dbReference type="Proteomes" id="UP000275401"/>
    </source>
</evidence>
<keyword evidence="2" id="KW-0812">Transmembrane</keyword>
<organism evidence="3 4">
    <name type="scientific">Streptomyces botrytidirepellens</name>
    <dbReference type="NCBI Taxonomy" id="2486417"/>
    <lineage>
        <taxon>Bacteria</taxon>
        <taxon>Bacillati</taxon>
        <taxon>Actinomycetota</taxon>
        <taxon>Actinomycetes</taxon>
        <taxon>Kitasatosporales</taxon>
        <taxon>Streptomycetaceae</taxon>
        <taxon>Streptomyces</taxon>
    </lineage>
</organism>
<feature type="region of interest" description="Disordered" evidence="1">
    <location>
        <begin position="127"/>
        <end position="223"/>
    </location>
</feature>
<proteinExistence type="predicted"/>
<evidence type="ECO:0008006" key="5">
    <source>
        <dbReference type="Google" id="ProtNLM"/>
    </source>
</evidence>
<accession>A0A3M8VX21</accession>
<reference evidence="3 4" key="1">
    <citation type="submission" date="2018-11" db="EMBL/GenBank/DDBJ databases">
        <title>The Potential of Streptomyces as Biocontrol Agents against the Tomato grey mould, Botrytis cinerea (Gray mold) Frontiers in Microbiology.</title>
        <authorList>
            <person name="Li D."/>
        </authorList>
    </citation>
    <scope>NUCLEOTIDE SEQUENCE [LARGE SCALE GENOMIC DNA]</scope>
    <source>
        <strain evidence="3 4">NEAU-LD23</strain>
    </source>
</reference>
<gene>
    <name evidence="3" type="ORF">EEJ42_20430</name>
</gene>
<evidence type="ECO:0000313" key="3">
    <source>
        <dbReference type="EMBL" id="RNG22428.1"/>
    </source>
</evidence>
<dbReference type="Proteomes" id="UP000275401">
    <property type="component" value="Unassembled WGS sequence"/>
</dbReference>
<keyword evidence="2" id="KW-1133">Transmembrane helix</keyword>